<dbReference type="Proteomes" id="UP001642260">
    <property type="component" value="Unassembled WGS sequence"/>
</dbReference>
<reference evidence="2 3" key="1">
    <citation type="submission" date="2022-03" db="EMBL/GenBank/DDBJ databases">
        <authorList>
            <person name="Macdonald S."/>
            <person name="Ahmed S."/>
            <person name="Newling K."/>
        </authorList>
    </citation>
    <scope>NUCLEOTIDE SEQUENCE [LARGE SCALE GENOMIC DNA]</scope>
</reference>
<keyword evidence="3" id="KW-1185">Reference proteome</keyword>
<feature type="signal peptide" evidence="1">
    <location>
        <begin position="1"/>
        <end position="18"/>
    </location>
</feature>
<dbReference type="AlphaFoldDB" id="A0ABC8J643"/>
<protein>
    <submittedName>
        <fullName evidence="2">Uncharacterized protein</fullName>
    </submittedName>
</protein>
<comment type="caution">
    <text evidence="2">The sequence shown here is derived from an EMBL/GenBank/DDBJ whole genome shotgun (WGS) entry which is preliminary data.</text>
</comment>
<gene>
    <name evidence="2" type="ORF">ERUC_LOCUS4192</name>
</gene>
<evidence type="ECO:0000256" key="1">
    <source>
        <dbReference type="SAM" id="SignalP"/>
    </source>
</evidence>
<keyword evidence="1" id="KW-0732">Signal</keyword>
<proteinExistence type="predicted"/>
<organism evidence="2 3">
    <name type="scientific">Eruca vesicaria subsp. sativa</name>
    <name type="common">Garden rocket</name>
    <name type="synonym">Eruca sativa</name>
    <dbReference type="NCBI Taxonomy" id="29727"/>
    <lineage>
        <taxon>Eukaryota</taxon>
        <taxon>Viridiplantae</taxon>
        <taxon>Streptophyta</taxon>
        <taxon>Embryophyta</taxon>
        <taxon>Tracheophyta</taxon>
        <taxon>Spermatophyta</taxon>
        <taxon>Magnoliopsida</taxon>
        <taxon>eudicotyledons</taxon>
        <taxon>Gunneridae</taxon>
        <taxon>Pentapetalae</taxon>
        <taxon>rosids</taxon>
        <taxon>malvids</taxon>
        <taxon>Brassicales</taxon>
        <taxon>Brassicaceae</taxon>
        <taxon>Brassiceae</taxon>
        <taxon>Eruca</taxon>
    </lineage>
</organism>
<dbReference type="SUPFAM" id="SSF56634">
    <property type="entry name" value="Heme-dependent catalase-like"/>
    <property type="match status" value="1"/>
</dbReference>
<feature type="chain" id="PRO_5044751630" evidence="1">
    <location>
        <begin position="19"/>
        <end position="174"/>
    </location>
</feature>
<evidence type="ECO:0000313" key="2">
    <source>
        <dbReference type="EMBL" id="CAH8306065.1"/>
    </source>
</evidence>
<sequence>MCQHKFIFFVSSLLRLLCEDDDVVVTLKKPLQINRNNPLMIPHHKLKNKITEKTALKKIESENIPITTVIKVSKLKRELKKVGVEEGKGHEMYFTERRLLPRRGLVVLWRIWRGSLIRFQGSGRMCIIKENNFKQPGDRYRSWAPDRQDRFVKRWVEKLSEPRPQSLDLLLVSG</sequence>
<name>A0ABC8J643_ERUVS</name>
<dbReference type="InterPro" id="IPR020835">
    <property type="entry name" value="Catalase_sf"/>
</dbReference>
<accession>A0ABC8J643</accession>
<dbReference type="EMBL" id="CAKOAT010063488">
    <property type="protein sequence ID" value="CAH8306065.1"/>
    <property type="molecule type" value="Genomic_DNA"/>
</dbReference>
<evidence type="ECO:0000313" key="3">
    <source>
        <dbReference type="Proteomes" id="UP001642260"/>
    </source>
</evidence>